<reference evidence="3" key="1">
    <citation type="submission" date="2025-08" db="UniProtKB">
        <authorList>
            <consortium name="RefSeq"/>
        </authorList>
    </citation>
    <scope>IDENTIFICATION</scope>
</reference>
<gene>
    <name evidence="3" type="primary">C9H1orf105</name>
</gene>
<protein>
    <submittedName>
        <fullName evidence="3">Uncharacterized protein C1orf105 homolog</fullName>
    </submittedName>
</protein>
<keyword evidence="2" id="KW-1185">Reference proteome</keyword>
<dbReference type="RefSeq" id="XP_060053868.1">
    <property type="nucleotide sequence ID" value="XM_060197885.1"/>
</dbReference>
<evidence type="ECO:0000313" key="2">
    <source>
        <dbReference type="Proteomes" id="UP001652624"/>
    </source>
</evidence>
<dbReference type="GeneID" id="132540403"/>
<name>A0ABM3XYH5_ERIEU</name>
<sequence length="182" mass="20365">MEKKELKVPVPKFDNIPWLSSTSLSNKPLVLSIPKRSQPLASLLVSPKKDLNSPISFQVPEVSSQAWRNRSGPRLSRNKHLCDTCRQIIMAQPTLLNPDSKKLTFKNVMNQAVINPALQDSHPEVCPPRDNTTTESTHCRLPIMGPRIAVFHGLLSDAYRSLQASQASPKPRKASQDKVKRQ</sequence>
<dbReference type="Pfam" id="PF15081">
    <property type="entry name" value="DUF4548"/>
    <property type="match status" value="1"/>
</dbReference>
<accession>A0ABM3XYH5</accession>
<proteinExistence type="predicted"/>
<dbReference type="PANTHER" id="PTHR39410">
    <property type="entry name" value="RIKEN CDNA 4930558K02 GENE"/>
    <property type="match status" value="1"/>
</dbReference>
<feature type="region of interest" description="Disordered" evidence="1">
    <location>
        <begin position="162"/>
        <end position="182"/>
    </location>
</feature>
<organism evidence="2 3">
    <name type="scientific">Erinaceus europaeus</name>
    <name type="common">Western European hedgehog</name>
    <dbReference type="NCBI Taxonomy" id="9365"/>
    <lineage>
        <taxon>Eukaryota</taxon>
        <taxon>Metazoa</taxon>
        <taxon>Chordata</taxon>
        <taxon>Craniata</taxon>
        <taxon>Vertebrata</taxon>
        <taxon>Euteleostomi</taxon>
        <taxon>Mammalia</taxon>
        <taxon>Eutheria</taxon>
        <taxon>Laurasiatheria</taxon>
        <taxon>Eulipotyphla</taxon>
        <taxon>Erinaceidae</taxon>
        <taxon>Erinaceinae</taxon>
        <taxon>Erinaceus</taxon>
    </lineage>
</organism>
<dbReference type="InterPro" id="IPR027845">
    <property type="entry name" value="DUF4548"/>
</dbReference>
<evidence type="ECO:0000256" key="1">
    <source>
        <dbReference type="SAM" id="MobiDB-lite"/>
    </source>
</evidence>
<dbReference type="Proteomes" id="UP001652624">
    <property type="component" value="Chromosome 9"/>
</dbReference>
<dbReference type="PANTHER" id="PTHR39410:SF1">
    <property type="entry name" value="RIKEN CDNA 4930558K02 GENE"/>
    <property type="match status" value="1"/>
</dbReference>
<evidence type="ECO:0000313" key="3">
    <source>
        <dbReference type="RefSeq" id="XP_060053868.1"/>
    </source>
</evidence>